<evidence type="ECO:0000313" key="2">
    <source>
        <dbReference type="EMBL" id="KAK2599274.1"/>
    </source>
</evidence>
<keyword evidence="3" id="KW-1185">Reference proteome</keyword>
<evidence type="ECO:0000313" key="3">
    <source>
        <dbReference type="Proteomes" id="UP001265746"/>
    </source>
</evidence>
<keyword evidence="1" id="KW-1133">Transmembrane helix</keyword>
<dbReference type="EMBL" id="JAUJFL010000007">
    <property type="protein sequence ID" value="KAK2599274.1"/>
    <property type="molecule type" value="Genomic_DNA"/>
</dbReference>
<dbReference type="Proteomes" id="UP001265746">
    <property type="component" value="Unassembled WGS sequence"/>
</dbReference>
<dbReference type="AlphaFoldDB" id="A0AAD9S4J5"/>
<feature type="transmembrane region" description="Helical" evidence="1">
    <location>
        <begin position="53"/>
        <end position="78"/>
    </location>
</feature>
<sequence length="175" mass="19963">MPAMAHTIPTPPSAAICTELFTYIVVVFFLFRLSLDEFGQEAWRRGRLPRNSLLYLAPILLWPVTAGVFGSLLVLGLLHAGLVDAYTLSARRVEAGWRWITNFFPKRRQLEDVEMAPLGSSCRDDRSENQSEMEAICLEIDIAHRELIEALKEECSLTRDKWPRASYFQSLPPPR</sequence>
<proteinExistence type="predicted"/>
<name>A0AAD9S4J5_PHOAM</name>
<feature type="transmembrane region" description="Helical" evidence="1">
    <location>
        <begin position="12"/>
        <end position="33"/>
    </location>
</feature>
<comment type="caution">
    <text evidence="2">The sequence shown here is derived from an EMBL/GenBank/DDBJ whole genome shotgun (WGS) entry which is preliminary data.</text>
</comment>
<keyword evidence="1" id="KW-0812">Transmembrane</keyword>
<reference evidence="2" key="1">
    <citation type="submission" date="2023-06" db="EMBL/GenBank/DDBJ databases">
        <authorList>
            <person name="Noh H."/>
        </authorList>
    </citation>
    <scope>NUCLEOTIDE SEQUENCE</scope>
    <source>
        <strain evidence="2">DUCC20226</strain>
    </source>
</reference>
<keyword evidence="1" id="KW-0472">Membrane</keyword>
<protein>
    <submittedName>
        <fullName evidence="2">Uncharacterized protein</fullName>
    </submittedName>
</protein>
<organism evidence="2 3">
    <name type="scientific">Phomopsis amygdali</name>
    <name type="common">Fusicoccum amygdali</name>
    <dbReference type="NCBI Taxonomy" id="1214568"/>
    <lineage>
        <taxon>Eukaryota</taxon>
        <taxon>Fungi</taxon>
        <taxon>Dikarya</taxon>
        <taxon>Ascomycota</taxon>
        <taxon>Pezizomycotina</taxon>
        <taxon>Sordariomycetes</taxon>
        <taxon>Sordariomycetidae</taxon>
        <taxon>Diaporthales</taxon>
        <taxon>Diaporthaceae</taxon>
        <taxon>Diaporthe</taxon>
    </lineage>
</organism>
<accession>A0AAD9S4J5</accession>
<gene>
    <name evidence="2" type="ORF">N8I77_011044</name>
</gene>
<evidence type="ECO:0000256" key="1">
    <source>
        <dbReference type="SAM" id="Phobius"/>
    </source>
</evidence>